<dbReference type="Gene3D" id="1.10.357.10">
    <property type="entry name" value="Tetracycline Repressor, domain 2"/>
    <property type="match status" value="1"/>
</dbReference>
<feature type="domain" description="HTH tetR-type" evidence="6">
    <location>
        <begin position="54"/>
        <end position="114"/>
    </location>
</feature>
<reference evidence="7" key="1">
    <citation type="journal article" date="2014" name="Int. J. Syst. Evol. Microbiol.">
        <title>Complete genome sequence of Corynebacterium casei LMG S-19264T (=DSM 44701T), isolated from a smear-ripened cheese.</title>
        <authorList>
            <consortium name="US DOE Joint Genome Institute (JGI-PGF)"/>
            <person name="Walter F."/>
            <person name="Albersmeier A."/>
            <person name="Kalinowski J."/>
            <person name="Ruckert C."/>
        </authorList>
    </citation>
    <scope>NUCLEOTIDE SEQUENCE</scope>
    <source>
        <strain evidence="7">CGMCC 1.12919</strain>
    </source>
</reference>
<proteinExistence type="predicted"/>
<dbReference type="SUPFAM" id="SSF46689">
    <property type="entry name" value="Homeodomain-like"/>
    <property type="match status" value="1"/>
</dbReference>
<evidence type="ECO:0000256" key="4">
    <source>
        <dbReference type="PROSITE-ProRule" id="PRU00335"/>
    </source>
</evidence>
<dbReference type="GO" id="GO:0000976">
    <property type="term" value="F:transcription cis-regulatory region binding"/>
    <property type="evidence" value="ECO:0007669"/>
    <property type="project" value="TreeGrafter"/>
</dbReference>
<evidence type="ECO:0000313" key="8">
    <source>
        <dbReference type="Proteomes" id="UP000637002"/>
    </source>
</evidence>
<dbReference type="EMBL" id="BMGG01000003">
    <property type="protein sequence ID" value="GGC58861.1"/>
    <property type="molecule type" value="Genomic_DNA"/>
</dbReference>
<organism evidence="7 8">
    <name type="scientific">Chelatococcus reniformis</name>
    <dbReference type="NCBI Taxonomy" id="1494448"/>
    <lineage>
        <taxon>Bacteria</taxon>
        <taxon>Pseudomonadati</taxon>
        <taxon>Pseudomonadota</taxon>
        <taxon>Alphaproteobacteria</taxon>
        <taxon>Hyphomicrobiales</taxon>
        <taxon>Chelatococcaceae</taxon>
        <taxon>Chelatococcus</taxon>
    </lineage>
</organism>
<keyword evidence="2 4" id="KW-0238">DNA-binding</keyword>
<evidence type="ECO:0000256" key="1">
    <source>
        <dbReference type="ARBA" id="ARBA00023015"/>
    </source>
</evidence>
<evidence type="ECO:0000256" key="3">
    <source>
        <dbReference type="ARBA" id="ARBA00023163"/>
    </source>
</evidence>
<dbReference type="PROSITE" id="PS50977">
    <property type="entry name" value="HTH_TETR_2"/>
    <property type="match status" value="1"/>
</dbReference>
<dbReference type="PRINTS" id="PR00455">
    <property type="entry name" value="HTHTETR"/>
</dbReference>
<dbReference type="InterPro" id="IPR001647">
    <property type="entry name" value="HTH_TetR"/>
</dbReference>
<dbReference type="InterPro" id="IPR009057">
    <property type="entry name" value="Homeodomain-like_sf"/>
</dbReference>
<reference evidence="7" key="2">
    <citation type="submission" date="2020-09" db="EMBL/GenBank/DDBJ databases">
        <authorList>
            <person name="Sun Q."/>
            <person name="Zhou Y."/>
        </authorList>
    </citation>
    <scope>NUCLEOTIDE SEQUENCE</scope>
    <source>
        <strain evidence="7">CGMCC 1.12919</strain>
    </source>
</reference>
<evidence type="ECO:0000313" key="7">
    <source>
        <dbReference type="EMBL" id="GGC58861.1"/>
    </source>
</evidence>
<name>A0A916U4R4_9HYPH</name>
<feature type="DNA-binding region" description="H-T-H motif" evidence="4">
    <location>
        <begin position="77"/>
        <end position="96"/>
    </location>
</feature>
<keyword evidence="8" id="KW-1185">Reference proteome</keyword>
<dbReference type="GO" id="GO:0003700">
    <property type="term" value="F:DNA-binding transcription factor activity"/>
    <property type="evidence" value="ECO:0007669"/>
    <property type="project" value="TreeGrafter"/>
</dbReference>
<comment type="caution">
    <text evidence="7">The sequence shown here is derived from an EMBL/GenBank/DDBJ whole genome shotgun (WGS) entry which is preliminary data.</text>
</comment>
<protein>
    <recommendedName>
        <fullName evidence="6">HTH tetR-type domain-containing protein</fullName>
    </recommendedName>
</protein>
<accession>A0A916U4R4</accession>
<dbReference type="PANTHER" id="PTHR30055">
    <property type="entry name" value="HTH-TYPE TRANSCRIPTIONAL REGULATOR RUTR"/>
    <property type="match status" value="1"/>
</dbReference>
<dbReference type="AlphaFoldDB" id="A0A916U4R4"/>
<feature type="region of interest" description="Disordered" evidence="5">
    <location>
        <begin position="1"/>
        <end position="56"/>
    </location>
</feature>
<evidence type="ECO:0000256" key="2">
    <source>
        <dbReference type="ARBA" id="ARBA00023125"/>
    </source>
</evidence>
<evidence type="ECO:0000259" key="6">
    <source>
        <dbReference type="PROSITE" id="PS50977"/>
    </source>
</evidence>
<sequence>MPKSGTVSEKPVPPSRSVDPARRIENGSKSGGTPPGAPAARTRKRRRTQAERSEATQKKLLDAAVRLLRQSGFGGLRTSKVAELAGVSEGAQLHHFPTKRDLFVAALNHLNQNFAAHSRQLAKQAEASRDPIASIIDDAHHFFFSDFFFVELAVAMGDADIRDVRREAYEASRTSRFAVEAAWLDALVAHGIQPDIAGDVLTLTISIVRGFAVRSFLDNDQERFSQLYRVWREIVGSYLARHGATEIGRRDDMQAGVPHRARSARSR</sequence>
<keyword evidence="3" id="KW-0804">Transcription</keyword>
<dbReference type="Pfam" id="PF00440">
    <property type="entry name" value="TetR_N"/>
    <property type="match status" value="1"/>
</dbReference>
<dbReference type="PANTHER" id="PTHR30055:SF234">
    <property type="entry name" value="HTH-TYPE TRANSCRIPTIONAL REGULATOR BETI"/>
    <property type="match status" value="1"/>
</dbReference>
<evidence type="ECO:0000256" key="5">
    <source>
        <dbReference type="SAM" id="MobiDB-lite"/>
    </source>
</evidence>
<gene>
    <name evidence="7" type="ORF">GCM10010994_17120</name>
</gene>
<keyword evidence="1" id="KW-0805">Transcription regulation</keyword>
<dbReference type="Gene3D" id="1.10.10.60">
    <property type="entry name" value="Homeodomain-like"/>
    <property type="match status" value="1"/>
</dbReference>
<dbReference type="Proteomes" id="UP000637002">
    <property type="component" value="Unassembled WGS sequence"/>
</dbReference>
<dbReference type="InterPro" id="IPR050109">
    <property type="entry name" value="HTH-type_TetR-like_transc_reg"/>
</dbReference>